<protein>
    <submittedName>
        <fullName evidence="1">Uncharacterized protein</fullName>
    </submittedName>
</protein>
<dbReference type="AlphaFoldDB" id="A0A6M3INR1"/>
<accession>A0A6M3INR1</accession>
<reference evidence="1" key="1">
    <citation type="submission" date="2020-03" db="EMBL/GenBank/DDBJ databases">
        <title>The deep terrestrial virosphere.</title>
        <authorList>
            <person name="Holmfeldt K."/>
            <person name="Nilsson E."/>
            <person name="Simone D."/>
            <person name="Lopez-Fernandez M."/>
            <person name="Wu X."/>
            <person name="de Brujin I."/>
            <person name="Lundin D."/>
            <person name="Andersson A."/>
            <person name="Bertilsson S."/>
            <person name="Dopson M."/>
        </authorList>
    </citation>
    <scope>NUCLEOTIDE SEQUENCE</scope>
    <source>
        <strain evidence="1">MM415B01497</strain>
    </source>
</reference>
<name>A0A6M3INR1_9ZZZZ</name>
<sequence length="112" mass="12505">MKCSACQKELVGVGTALICPSCSGSWRYGEWIPDPIVPPTPDPHPPLGIKPEHLWVEDRIHDLIDALYQARWSAGCNVEAIMPLANELHKCLGRYECARQRHELICGEEVTS</sequence>
<dbReference type="EMBL" id="MT141310">
    <property type="protein sequence ID" value="QJA58152.1"/>
    <property type="molecule type" value="Genomic_DNA"/>
</dbReference>
<proteinExistence type="predicted"/>
<gene>
    <name evidence="1" type="ORF">MM415B01497_0022</name>
</gene>
<evidence type="ECO:0000313" key="1">
    <source>
        <dbReference type="EMBL" id="QJA58152.1"/>
    </source>
</evidence>
<organism evidence="1">
    <name type="scientific">viral metagenome</name>
    <dbReference type="NCBI Taxonomy" id="1070528"/>
    <lineage>
        <taxon>unclassified sequences</taxon>
        <taxon>metagenomes</taxon>
        <taxon>organismal metagenomes</taxon>
    </lineage>
</organism>